<dbReference type="AlphaFoldDB" id="A0A936YZI5"/>
<dbReference type="Proteomes" id="UP000599109">
    <property type="component" value="Unassembled WGS sequence"/>
</dbReference>
<name>A0A936YZI5_9BURK</name>
<proteinExistence type="predicted"/>
<reference evidence="1 2" key="1">
    <citation type="journal article" date="2017" name="Int. J. Syst. Evol. Microbiol.">
        <title>Ramlibacter monticola sp. nov., isolated from forest soil.</title>
        <authorList>
            <person name="Chaudhary D.K."/>
            <person name="Kim J."/>
        </authorList>
    </citation>
    <scope>NUCLEOTIDE SEQUENCE [LARGE SCALE GENOMIC DNA]</scope>
    <source>
        <strain evidence="1 2">KACC 19175</strain>
    </source>
</reference>
<gene>
    <name evidence="1" type="ORF">JJ685_14420</name>
</gene>
<keyword evidence="2" id="KW-1185">Reference proteome</keyword>
<organism evidence="1 2">
    <name type="scientific">Ramlibacter monticola</name>
    <dbReference type="NCBI Taxonomy" id="1926872"/>
    <lineage>
        <taxon>Bacteria</taxon>
        <taxon>Pseudomonadati</taxon>
        <taxon>Pseudomonadota</taxon>
        <taxon>Betaproteobacteria</taxon>
        <taxon>Burkholderiales</taxon>
        <taxon>Comamonadaceae</taxon>
        <taxon>Ramlibacter</taxon>
    </lineage>
</organism>
<dbReference type="EMBL" id="JAEQNE010000003">
    <property type="protein sequence ID" value="MBL0392330.1"/>
    <property type="molecule type" value="Genomic_DNA"/>
</dbReference>
<protein>
    <submittedName>
        <fullName evidence="1">Uncharacterized protein</fullName>
    </submittedName>
</protein>
<sequence length="84" mass="8972">MIEEPGPATQRAMQAIERYVAQHPAAADSAEGIAQWWLPAMGIDASMDEVTQALEILVDRGALERTPLPGGQAIYRAAPQSSTP</sequence>
<evidence type="ECO:0000313" key="2">
    <source>
        <dbReference type="Proteomes" id="UP000599109"/>
    </source>
</evidence>
<evidence type="ECO:0000313" key="1">
    <source>
        <dbReference type="EMBL" id="MBL0392330.1"/>
    </source>
</evidence>
<comment type="caution">
    <text evidence="1">The sequence shown here is derived from an EMBL/GenBank/DDBJ whole genome shotgun (WGS) entry which is preliminary data.</text>
</comment>
<dbReference type="RefSeq" id="WP_201674961.1">
    <property type="nucleotide sequence ID" value="NZ_JAEQNE010000003.1"/>
</dbReference>
<accession>A0A936YZI5</accession>